<comment type="caution">
    <text evidence="2">The sequence shown here is derived from an EMBL/GenBank/DDBJ whole genome shotgun (WGS) entry which is preliminary data.</text>
</comment>
<dbReference type="Gene3D" id="3.40.630.30">
    <property type="match status" value="1"/>
</dbReference>
<dbReference type="SUPFAM" id="SSF55729">
    <property type="entry name" value="Acyl-CoA N-acyltransferases (Nat)"/>
    <property type="match status" value="1"/>
</dbReference>
<dbReference type="InterPro" id="IPR016181">
    <property type="entry name" value="Acyl_CoA_acyltransferase"/>
</dbReference>
<evidence type="ECO:0000259" key="1">
    <source>
        <dbReference type="PROSITE" id="PS51186"/>
    </source>
</evidence>
<evidence type="ECO:0000313" key="2">
    <source>
        <dbReference type="EMBL" id="KRR18179.1"/>
    </source>
</evidence>
<dbReference type="AlphaFoldDB" id="A0A0R3ML59"/>
<sequence length="118" mass="13226">MERFQSRFMAATLDNATEGSQTLIAISQNDMRLGYIHMQPGKDGVTNEPCGYVAILALIEEAEGQGVAGLLMSYAEDWALKMGYRFLSLDVFADNRRALDFYQRGGFRPESIRLVKPL</sequence>
<reference evidence="2 3" key="1">
    <citation type="submission" date="2014-03" db="EMBL/GenBank/DDBJ databases">
        <title>Bradyrhizobium valentinum sp. nov., isolated from effective nodules of Lupinus mariae-josephae, a lupine endemic of basic-lime soils in Eastern Spain.</title>
        <authorList>
            <person name="Duran D."/>
            <person name="Rey L."/>
            <person name="Navarro A."/>
            <person name="Busquets A."/>
            <person name="Imperial J."/>
            <person name="Ruiz-Argueso T."/>
        </authorList>
    </citation>
    <scope>NUCLEOTIDE SEQUENCE [LARGE SCALE GENOMIC DNA]</scope>
    <source>
        <strain evidence="2 3">CCBAU 23086</strain>
    </source>
</reference>
<name>A0A0R3ML59_9BRAD</name>
<gene>
    <name evidence="2" type="ORF">CQ14_24950</name>
</gene>
<evidence type="ECO:0000313" key="3">
    <source>
        <dbReference type="Proteomes" id="UP000051660"/>
    </source>
</evidence>
<accession>A0A0R3ML59</accession>
<proteinExistence type="predicted"/>
<organism evidence="2 3">
    <name type="scientific">Bradyrhizobium lablabi</name>
    <dbReference type="NCBI Taxonomy" id="722472"/>
    <lineage>
        <taxon>Bacteria</taxon>
        <taxon>Pseudomonadati</taxon>
        <taxon>Pseudomonadota</taxon>
        <taxon>Alphaproteobacteria</taxon>
        <taxon>Hyphomicrobiales</taxon>
        <taxon>Nitrobacteraceae</taxon>
        <taxon>Bradyrhizobium</taxon>
    </lineage>
</organism>
<dbReference type="PROSITE" id="PS51186">
    <property type="entry name" value="GNAT"/>
    <property type="match status" value="1"/>
</dbReference>
<protein>
    <recommendedName>
        <fullName evidence="1">N-acetyltransferase domain-containing protein</fullName>
    </recommendedName>
</protein>
<dbReference type="Proteomes" id="UP000051660">
    <property type="component" value="Unassembled WGS sequence"/>
</dbReference>
<dbReference type="Pfam" id="PF00583">
    <property type="entry name" value="Acetyltransf_1"/>
    <property type="match status" value="1"/>
</dbReference>
<dbReference type="InterPro" id="IPR000182">
    <property type="entry name" value="GNAT_dom"/>
</dbReference>
<dbReference type="EMBL" id="LLYB01000109">
    <property type="protein sequence ID" value="KRR18179.1"/>
    <property type="molecule type" value="Genomic_DNA"/>
</dbReference>
<dbReference type="CDD" id="cd04301">
    <property type="entry name" value="NAT_SF"/>
    <property type="match status" value="1"/>
</dbReference>
<dbReference type="GO" id="GO:0016747">
    <property type="term" value="F:acyltransferase activity, transferring groups other than amino-acyl groups"/>
    <property type="evidence" value="ECO:0007669"/>
    <property type="project" value="InterPro"/>
</dbReference>
<feature type="domain" description="N-acetyltransferase" evidence="1">
    <location>
        <begin position="1"/>
        <end position="118"/>
    </location>
</feature>